<evidence type="ECO:0000256" key="6">
    <source>
        <dbReference type="ARBA" id="ARBA00022679"/>
    </source>
</evidence>
<dbReference type="EC" id="2.7.1.26" evidence="15"/>
<comment type="caution">
    <text evidence="17">The sequence shown here is derived from an EMBL/GenBank/DDBJ whole genome shotgun (WGS) entry which is preliminary data.</text>
</comment>
<dbReference type="GO" id="GO:0005524">
    <property type="term" value="F:ATP binding"/>
    <property type="evidence" value="ECO:0007669"/>
    <property type="project" value="UniProtKB-UniRule"/>
</dbReference>
<evidence type="ECO:0000256" key="15">
    <source>
        <dbReference type="PIRNR" id="PIRNR004491"/>
    </source>
</evidence>
<dbReference type="GO" id="GO:0009231">
    <property type="term" value="P:riboflavin biosynthetic process"/>
    <property type="evidence" value="ECO:0007669"/>
    <property type="project" value="InterPro"/>
</dbReference>
<comment type="similarity">
    <text evidence="15">Belongs to the ribF family.</text>
</comment>
<evidence type="ECO:0000256" key="9">
    <source>
        <dbReference type="ARBA" id="ARBA00022777"/>
    </source>
</evidence>
<dbReference type="PANTHER" id="PTHR22749:SF6">
    <property type="entry name" value="RIBOFLAVIN KINASE"/>
    <property type="match status" value="1"/>
</dbReference>
<keyword evidence="10 15" id="KW-0274">FAD</keyword>
<keyword evidence="8 15" id="KW-0547">Nucleotide-binding</keyword>
<keyword evidence="18" id="KW-1185">Reference proteome</keyword>
<evidence type="ECO:0000259" key="16">
    <source>
        <dbReference type="SMART" id="SM00904"/>
    </source>
</evidence>
<dbReference type="EMBL" id="SLWV01000001">
    <property type="protein sequence ID" value="TCO79896.1"/>
    <property type="molecule type" value="Genomic_DNA"/>
</dbReference>
<keyword evidence="9 15" id="KW-0418">Kinase</keyword>
<keyword evidence="6 15" id="KW-0808">Transferase</keyword>
<keyword evidence="11 15" id="KW-0067">ATP-binding</keyword>
<keyword evidence="5 15" id="KW-0288">FMN</keyword>
<evidence type="ECO:0000256" key="1">
    <source>
        <dbReference type="ARBA" id="ARBA00002121"/>
    </source>
</evidence>
<keyword evidence="12" id="KW-0511">Multifunctional enzyme</keyword>
<dbReference type="GO" id="GO:0008531">
    <property type="term" value="F:riboflavin kinase activity"/>
    <property type="evidence" value="ECO:0007669"/>
    <property type="project" value="UniProtKB-UniRule"/>
</dbReference>
<proteinExistence type="inferred from homology"/>
<sequence>MEIITSLENLSIDGNTGIALGSFDGVHMGHQALIVNLVENCKRKGLRSIVYTFKNHPRKLTSVSGAPKKIISDKKKFEILAQLGVDYTVYIAFDDYQRNLAPENFIKEVLKDKLKMSYGIVGFDYHFGYKAKGDTTRLNDLKDKYGYDLMVVKAIKIQEEVVSSTKIREFIKDGNMGKVNLFLGRNYSITGEVVRGNGFGKEFGFPTANISVSEAYILPSIGVYITKTIVDNKCYYSVTNVGYNPTIGNTSIRIETHILDFNEELYGKEIEVIFFQKSRDESKFETIHELIDQIHKDIERVKKFFSIGYFYLQ</sequence>
<organism evidence="17 18">
    <name type="scientific">Marinisporobacter balticus</name>
    <dbReference type="NCBI Taxonomy" id="2018667"/>
    <lineage>
        <taxon>Bacteria</taxon>
        <taxon>Bacillati</taxon>
        <taxon>Bacillota</taxon>
        <taxon>Clostridia</taxon>
        <taxon>Peptostreptococcales</taxon>
        <taxon>Thermotaleaceae</taxon>
        <taxon>Marinisporobacter</taxon>
    </lineage>
</organism>
<feature type="domain" description="Riboflavin kinase" evidence="16">
    <location>
        <begin position="182"/>
        <end position="306"/>
    </location>
</feature>
<dbReference type="SUPFAM" id="SSF82114">
    <property type="entry name" value="Riboflavin kinase-like"/>
    <property type="match status" value="1"/>
</dbReference>
<evidence type="ECO:0000256" key="7">
    <source>
        <dbReference type="ARBA" id="ARBA00022695"/>
    </source>
</evidence>
<evidence type="ECO:0000256" key="11">
    <source>
        <dbReference type="ARBA" id="ARBA00022840"/>
    </source>
</evidence>
<keyword evidence="7 15" id="KW-0548">Nucleotidyltransferase</keyword>
<dbReference type="OrthoDB" id="9803667at2"/>
<comment type="pathway">
    <text evidence="3 15">Cofactor biosynthesis; FMN biosynthesis; FMN from riboflavin (ATP route): step 1/1.</text>
</comment>
<dbReference type="FunFam" id="2.40.30.30:FF:000003">
    <property type="entry name" value="Riboflavin biosynthesis protein"/>
    <property type="match status" value="1"/>
</dbReference>
<dbReference type="InterPro" id="IPR015865">
    <property type="entry name" value="Riboflavin_kinase_bac/euk"/>
</dbReference>
<evidence type="ECO:0000256" key="14">
    <source>
        <dbReference type="ARBA" id="ARBA00049494"/>
    </source>
</evidence>
<dbReference type="NCBIfam" id="NF004162">
    <property type="entry name" value="PRK05627.1-5"/>
    <property type="match status" value="1"/>
</dbReference>
<evidence type="ECO:0000256" key="3">
    <source>
        <dbReference type="ARBA" id="ARBA00005201"/>
    </source>
</evidence>
<keyword evidence="4 15" id="KW-0285">Flavoprotein</keyword>
<dbReference type="GO" id="GO:0003919">
    <property type="term" value="F:FMN adenylyltransferase activity"/>
    <property type="evidence" value="ECO:0007669"/>
    <property type="project" value="UniProtKB-UniRule"/>
</dbReference>
<dbReference type="Proteomes" id="UP000294919">
    <property type="component" value="Unassembled WGS sequence"/>
</dbReference>
<dbReference type="InterPro" id="IPR023468">
    <property type="entry name" value="Riboflavin_kinase"/>
</dbReference>
<dbReference type="PIRSF" id="PIRSF004491">
    <property type="entry name" value="FAD_Synth"/>
    <property type="match status" value="1"/>
</dbReference>
<protein>
    <recommendedName>
        <fullName evidence="15">Riboflavin biosynthesis protein</fullName>
    </recommendedName>
    <domain>
        <recommendedName>
            <fullName evidence="15">Riboflavin kinase</fullName>
            <ecNumber evidence="15">2.7.1.26</ecNumber>
        </recommendedName>
        <alternativeName>
            <fullName evidence="15">Flavokinase</fullName>
        </alternativeName>
    </domain>
    <domain>
        <recommendedName>
            <fullName evidence="15">FMN adenylyltransferase</fullName>
            <ecNumber evidence="15">2.7.7.2</ecNumber>
        </recommendedName>
        <alternativeName>
            <fullName evidence="15">FAD pyrophosphorylase</fullName>
        </alternativeName>
        <alternativeName>
            <fullName evidence="15">FAD synthase</fullName>
        </alternativeName>
    </domain>
</protein>
<dbReference type="InterPro" id="IPR023465">
    <property type="entry name" value="Riboflavin_kinase_dom_sf"/>
</dbReference>
<dbReference type="FunFam" id="3.40.50.620:FF:000021">
    <property type="entry name" value="Riboflavin biosynthesis protein"/>
    <property type="match status" value="1"/>
</dbReference>
<evidence type="ECO:0000256" key="12">
    <source>
        <dbReference type="ARBA" id="ARBA00023268"/>
    </source>
</evidence>
<dbReference type="SMART" id="SM00904">
    <property type="entry name" value="Flavokinase"/>
    <property type="match status" value="1"/>
</dbReference>
<evidence type="ECO:0000256" key="10">
    <source>
        <dbReference type="ARBA" id="ARBA00022827"/>
    </source>
</evidence>
<dbReference type="PANTHER" id="PTHR22749">
    <property type="entry name" value="RIBOFLAVIN KINASE/FMN ADENYLYLTRANSFERASE"/>
    <property type="match status" value="1"/>
</dbReference>
<dbReference type="GO" id="GO:0006747">
    <property type="term" value="P:FAD biosynthetic process"/>
    <property type="evidence" value="ECO:0007669"/>
    <property type="project" value="UniProtKB-UniRule"/>
</dbReference>
<dbReference type="InterPro" id="IPR002606">
    <property type="entry name" value="Riboflavin_kinase_bac"/>
</dbReference>
<evidence type="ECO:0000313" key="17">
    <source>
        <dbReference type="EMBL" id="TCO79896.1"/>
    </source>
</evidence>
<name>A0A4R2L7B7_9FIRM</name>
<comment type="function">
    <text evidence="1">Catalyzes the phosphorylation of riboflavin to FMN followed by the adenylation of FMN to FAD.</text>
</comment>
<evidence type="ECO:0000256" key="5">
    <source>
        <dbReference type="ARBA" id="ARBA00022643"/>
    </source>
</evidence>
<dbReference type="UniPathway" id="UPA00276">
    <property type="reaction ID" value="UER00406"/>
</dbReference>
<evidence type="ECO:0000256" key="8">
    <source>
        <dbReference type="ARBA" id="ARBA00022741"/>
    </source>
</evidence>
<dbReference type="Gene3D" id="2.40.30.30">
    <property type="entry name" value="Riboflavin kinase-like"/>
    <property type="match status" value="1"/>
</dbReference>
<dbReference type="AlphaFoldDB" id="A0A4R2L7B7"/>
<dbReference type="NCBIfam" id="TIGR00083">
    <property type="entry name" value="ribF"/>
    <property type="match status" value="1"/>
</dbReference>
<evidence type="ECO:0000256" key="13">
    <source>
        <dbReference type="ARBA" id="ARBA00047880"/>
    </source>
</evidence>
<dbReference type="CDD" id="cd02064">
    <property type="entry name" value="FAD_synthetase_N"/>
    <property type="match status" value="1"/>
</dbReference>
<dbReference type="UniPathway" id="UPA00277">
    <property type="reaction ID" value="UER00407"/>
</dbReference>
<evidence type="ECO:0000313" key="18">
    <source>
        <dbReference type="Proteomes" id="UP000294919"/>
    </source>
</evidence>
<comment type="catalytic activity">
    <reaction evidence="13 15">
        <text>riboflavin + ATP = FMN + ADP + H(+)</text>
        <dbReference type="Rhea" id="RHEA:14357"/>
        <dbReference type="ChEBI" id="CHEBI:15378"/>
        <dbReference type="ChEBI" id="CHEBI:30616"/>
        <dbReference type="ChEBI" id="CHEBI:57986"/>
        <dbReference type="ChEBI" id="CHEBI:58210"/>
        <dbReference type="ChEBI" id="CHEBI:456216"/>
        <dbReference type="EC" id="2.7.1.26"/>
    </reaction>
</comment>
<reference evidence="17 18" key="1">
    <citation type="submission" date="2019-03" db="EMBL/GenBank/DDBJ databases">
        <title>Genomic Encyclopedia of Type Strains, Phase IV (KMG-IV): sequencing the most valuable type-strain genomes for metagenomic binning, comparative biology and taxonomic classification.</title>
        <authorList>
            <person name="Goeker M."/>
        </authorList>
    </citation>
    <scope>NUCLEOTIDE SEQUENCE [LARGE SCALE GENOMIC DNA]</scope>
    <source>
        <strain evidence="17 18">DSM 102940</strain>
    </source>
</reference>
<dbReference type="InterPro" id="IPR015864">
    <property type="entry name" value="FAD_synthase"/>
</dbReference>
<dbReference type="EC" id="2.7.7.2" evidence="15"/>
<dbReference type="RefSeq" id="WP_132241647.1">
    <property type="nucleotide sequence ID" value="NZ_SLWV01000001.1"/>
</dbReference>
<evidence type="ECO:0000256" key="4">
    <source>
        <dbReference type="ARBA" id="ARBA00022630"/>
    </source>
</evidence>
<comment type="catalytic activity">
    <reaction evidence="14 15">
        <text>FMN + ATP + H(+) = FAD + diphosphate</text>
        <dbReference type="Rhea" id="RHEA:17237"/>
        <dbReference type="ChEBI" id="CHEBI:15378"/>
        <dbReference type="ChEBI" id="CHEBI:30616"/>
        <dbReference type="ChEBI" id="CHEBI:33019"/>
        <dbReference type="ChEBI" id="CHEBI:57692"/>
        <dbReference type="ChEBI" id="CHEBI:58210"/>
        <dbReference type="EC" id="2.7.7.2"/>
    </reaction>
</comment>
<dbReference type="Pfam" id="PF06574">
    <property type="entry name" value="FAD_syn"/>
    <property type="match status" value="1"/>
</dbReference>
<dbReference type="InterPro" id="IPR014729">
    <property type="entry name" value="Rossmann-like_a/b/a_fold"/>
</dbReference>
<comment type="pathway">
    <text evidence="2 15">Cofactor biosynthesis; FAD biosynthesis; FAD from FMN: step 1/1.</text>
</comment>
<dbReference type="SUPFAM" id="SSF52374">
    <property type="entry name" value="Nucleotidylyl transferase"/>
    <property type="match status" value="1"/>
</dbReference>
<dbReference type="GO" id="GO:0009398">
    <property type="term" value="P:FMN biosynthetic process"/>
    <property type="evidence" value="ECO:0007669"/>
    <property type="project" value="UniProtKB-UniRule"/>
</dbReference>
<gene>
    <name evidence="17" type="ORF">EV214_101130</name>
</gene>
<dbReference type="Gene3D" id="3.40.50.620">
    <property type="entry name" value="HUPs"/>
    <property type="match status" value="1"/>
</dbReference>
<accession>A0A4R2L7B7</accession>
<evidence type="ECO:0000256" key="2">
    <source>
        <dbReference type="ARBA" id="ARBA00004726"/>
    </source>
</evidence>
<dbReference type="Pfam" id="PF01687">
    <property type="entry name" value="Flavokinase"/>
    <property type="match status" value="1"/>
</dbReference>